<feature type="transmembrane region" description="Helical" evidence="7">
    <location>
        <begin position="7"/>
        <end position="35"/>
    </location>
</feature>
<feature type="transmembrane region" description="Helical" evidence="7">
    <location>
        <begin position="245"/>
        <end position="264"/>
    </location>
</feature>
<evidence type="ECO:0000256" key="6">
    <source>
        <dbReference type="ARBA" id="ARBA00023136"/>
    </source>
</evidence>
<dbReference type="EMBL" id="UPXX01000013">
    <property type="protein sequence ID" value="VBB42292.1"/>
    <property type="molecule type" value="Genomic_DNA"/>
</dbReference>
<feature type="transmembrane region" description="Helical" evidence="7">
    <location>
        <begin position="318"/>
        <end position="348"/>
    </location>
</feature>
<evidence type="ECO:0000256" key="2">
    <source>
        <dbReference type="ARBA" id="ARBA00022475"/>
    </source>
</evidence>
<feature type="transmembrane region" description="Helical" evidence="7">
    <location>
        <begin position="85"/>
        <end position="105"/>
    </location>
</feature>
<name>A0A653A3R3_UNCDX</name>
<feature type="transmembrane region" description="Helical" evidence="7">
    <location>
        <begin position="360"/>
        <end position="385"/>
    </location>
</feature>
<proteinExistence type="predicted"/>
<feature type="transmembrane region" description="Helical" evidence="7">
    <location>
        <begin position="47"/>
        <end position="65"/>
    </location>
</feature>
<feature type="transmembrane region" description="Helical" evidence="7">
    <location>
        <begin position="221"/>
        <end position="239"/>
    </location>
</feature>
<feature type="transmembrane region" description="Helical" evidence="7">
    <location>
        <begin position="136"/>
        <end position="159"/>
    </location>
</feature>
<dbReference type="PIRSF" id="PIRSF006066">
    <property type="entry name" value="HI0050"/>
    <property type="match status" value="1"/>
</dbReference>
<evidence type="ECO:0000259" key="8">
    <source>
        <dbReference type="Pfam" id="PF06808"/>
    </source>
</evidence>
<comment type="subcellular location">
    <subcellularLocation>
        <location evidence="1">Cell inner membrane</location>
        <topology evidence="1">Multi-pass membrane protein</topology>
    </subcellularLocation>
</comment>
<keyword evidence="5 7" id="KW-1133">Transmembrane helix</keyword>
<evidence type="ECO:0000256" key="1">
    <source>
        <dbReference type="ARBA" id="ARBA00004429"/>
    </source>
</evidence>
<accession>A0A653A3R3</accession>
<reference evidence="9" key="1">
    <citation type="submission" date="2018-07" db="EMBL/GenBank/DDBJ databases">
        <authorList>
            <consortium name="Genoscope - CEA"/>
            <person name="William W."/>
        </authorList>
    </citation>
    <scope>NUCLEOTIDE SEQUENCE</scope>
    <source>
        <strain evidence="9">IK1</strain>
    </source>
</reference>
<keyword evidence="2" id="KW-1003">Cell membrane</keyword>
<evidence type="ECO:0000256" key="4">
    <source>
        <dbReference type="ARBA" id="ARBA00022692"/>
    </source>
</evidence>
<dbReference type="Pfam" id="PF06808">
    <property type="entry name" value="DctM"/>
    <property type="match status" value="1"/>
</dbReference>
<evidence type="ECO:0000256" key="5">
    <source>
        <dbReference type="ARBA" id="ARBA00022989"/>
    </source>
</evidence>
<evidence type="ECO:0000313" key="9">
    <source>
        <dbReference type="EMBL" id="VBB42292.1"/>
    </source>
</evidence>
<organism evidence="9">
    <name type="scientific">Uncultured Desulfatiglans sp</name>
    <dbReference type="NCBI Taxonomy" id="1748965"/>
    <lineage>
        <taxon>Bacteria</taxon>
        <taxon>Pseudomonadati</taxon>
        <taxon>Thermodesulfobacteriota</taxon>
        <taxon>Desulfobacteria</taxon>
        <taxon>Desulfatiglandales</taxon>
        <taxon>Desulfatiglandaceae</taxon>
        <taxon>Desulfatiglans</taxon>
        <taxon>environmental samples</taxon>
    </lineage>
</organism>
<dbReference type="GO" id="GO:0005886">
    <property type="term" value="C:plasma membrane"/>
    <property type="evidence" value="ECO:0007669"/>
    <property type="project" value="UniProtKB-SubCell"/>
</dbReference>
<keyword evidence="3" id="KW-0997">Cell inner membrane</keyword>
<dbReference type="InterPro" id="IPR004681">
    <property type="entry name" value="TRAP_DctM"/>
</dbReference>
<dbReference type="PANTHER" id="PTHR33362">
    <property type="entry name" value="SIALIC ACID TRAP TRANSPORTER PERMEASE PROTEIN SIAT-RELATED"/>
    <property type="match status" value="1"/>
</dbReference>
<dbReference type="NCBIfam" id="TIGR00786">
    <property type="entry name" value="dctM"/>
    <property type="match status" value="1"/>
</dbReference>
<keyword evidence="4 7" id="KW-0812">Transmembrane</keyword>
<feature type="transmembrane region" description="Helical" evidence="7">
    <location>
        <begin position="397"/>
        <end position="425"/>
    </location>
</feature>
<feature type="transmembrane region" description="Helical" evidence="7">
    <location>
        <begin position="276"/>
        <end position="298"/>
    </location>
</feature>
<sequence>MDIIALVVVLLGSFLLTVPIGFAFIATTILLMLLFTNLPYLMVAEGLFSKLDSFPLEAVLFFILLGNIMKEGKSSRYLIDFTKALMYRVPGGLGIAGVMACAIFGAISGSATATVVAIGAIMVPAMAMARYEKAFAVGLLTTASILGVIIPPSILMILYSVVANVSMAKLFLGGFIPGLILAGGLSIYTAIVCKKHGYGVLPGANDALFGPDGLIRPFKKAFWALILPFLILGGIYGGIFTPTEAAVVGCVYAIIIELFIYRTLHLKSIIGVLKTSGITTGALLITLAGACIFTDYLTLKQIPQDLSAFVVENISSQYVFLLFVNVFFLFLGTFIDPLSAIIVVTPLLMPTVTALNIDPIFLGVILTINLGIGYCTPPLGANIFVAALVMDEAFSRIAVAVIPAILICLLVLAILNVFPAVVMFLPNLLM</sequence>
<feature type="domain" description="TRAP C4-dicarboxylate transport system permease DctM subunit" evidence="8">
    <location>
        <begin position="8"/>
        <end position="420"/>
    </location>
</feature>
<protein>
    <submittedName>
        <fullName evidence="9">Putative Sialic acid TRAP transporter permease protein SiaT</fullName>
    </submittedName>
</protein>
<dbReference type="InterPro" id="IPR010656">
    <property type="entry name" value="DctM"/>
</dbReference>
<dbReference type="AlphaFoldDB" id="A0A653A3R3"/>
<feature type="transmembrane region" description="Helical" evidence="7">
    <location>
        <begin position="171"/>
        <end position="191"/>
    </location>
</feature>
<evidence type="ECO:0000256" key="7">
    <source>
        <dbReference type="SAM" id="Phobius"/>
    </source>
</evidence>
<evidence type="ECO:0000256" key="3">
    <source>
        <dbReference type="ARBA" id="ARBA00022519"/>
    </source>
</evidence>
<dbReference type="GO" id="GO:0022857">
    <property type="term" value="F:transmembrane transporter activity"/>
    <property type="evidence" value="ECO:0007669"/>
    <property type="project" value="TreeGrafter"/>
</dbReference>
<keyword evidence="6 7" id="KW-0472">Membrane</keyword>
<gene>
    <name evidence="9" type="ORF">TRIP_B200432</name>
</gene>